<dbReference type="InterPro" id="IPR043926">
    <property type="entry name" value="ABCG_dom"/>
</dbReference>
<keyword evidence="11" id="KW-1185">Reference proteome</keyword>
<dbReference type="InterPro" id="IPR003593">
    <property type="entry name" value="AAA+_ATPase"/>
</dbReference>
<name>A0A1D3D3U5_9EIME</name>
<proteinExistence type="predicted"/>
<feature type="transmembrane region" description="Helical" evidence="8">
    <location>
        <begin position="398"/>
        <end position="419"/>
    </location>
</feature>
<dbReference type="GO" id="GO:0005524">
    <property type="term" value="F:ATP binding"/>
    <property type="evidence" value="ECO:0007669"/>
    <property type="project" value="UniProtKB-KW"/>
</dbReference>
<feature type="transmembrane region" description="Helical" evidence="8">
    <location>
        <begin position="637"/>
        <end position="659"/>
    </location>
</feature>
<evidence type="ECO:0000256" key="6">
    <source>
        <dbReference type="ARBA" id="ARBA00022989"/>
    </source>
</evidence>
<evidence type="ECO:0000259" key="9">
    <source>
        <dbReference type="PROSITE" id="PS50893"/>
    </source>
</evidence>
<feature type="domain" description="ABC transporter" evidence="9">
    <location>
        <begin position="69"/>
        <end position="317"/>
    </location>
</feature>
<dbReference type="VEuPathDB" id="ToxoDB:cyc_05567"/>
<keyword evidence="6 8" id="KW-1133">Transmembrane helix</keyword>
<accession>A0A1D3D3U5</accession>
<keyword evidence="4" id="KW-0547">Nucleotide-binding</keyword>
<dbReference type="InParanoid" id="A0A1D3D3U5"/>
<feature type="transmembrane region" description="Helical" evidence="8">
    <location>
        <begin position="431"/>
        <end position="453"/>
    </location>
</feature>
<dbReference type="InterPro" id="IPR013525">
    <property type="entry name" value="ABC2_TM"/>
</dbReference>
<organism evidence="10 11">
    <name type="scientific">Cyclospora cayetanensis</name>
    <dbReference type="NCBI Taxonomy" id="88456"/>
    <lineage>
        <taxon>Eukaryota</taxon>
        <taxon>Sar</taxon>
        <taxon>Alveolata</taxon>
        <taxon>Apicomplexa</taxon>
        <taxon>Conoidasida</taxon>
        <taxon>Coccidia</taxon>
        <taxon>Eucoccidiorida</taxon>
        <taxon>Eimeriorina</taxon>
        <taxon>Eimeriidae</taxon>
        <taxon>Cyclospora</taxon>
    </lineage>
</organism>
<dbReference type="GO" id="GO:0016887">
    <property type="term" value="F:ATP hydrolysis activity"/>
    <property type="evidence" value="ECO:0007669"/>
    <property type="project" value="InterPro"/>
</dbReference>
<dbReference type="SMART" id="SM00382">
    <property type="entry name" value="AAA"/>
    <property type="match status" value="1"/>
</dbReference>
<sequence>MNTLDTRLPPNFNGGSAMDEQTVVHAVPHGLGPSNTPRAFTEQQMEAAAKAVQFDENEVLDQEHQQLELTLDRISCSLEPPSSLCVVPPSVSWECLGSLVAIMGPSGCGKTTLMNIMSGTTGIPHTGRVCLNGRRRTKAFDRLSSYVTQDDVFDGNEKVIECLQFSYRLRKAIPREWGPEKRREKEHEAVQRALHILGLDGVQRSRVGSATQSGISGGQKRRLALGIGLMSDAKILLCDEPTTGLSAADAQMVVGALRRLSVECGMAIVAVVHQPSHTILGCFDHLLLLSYEGRCVYNGRVDAALEYFNALGFPCPVHQNPADFYLDLVSQSGKHASELADIYDELMKPLVEARVRHAHEHPPPAMDEIVEDVETAGPCIQFLEVTKRAFRLWLRDHTTLGAIMGDAVVQGLVIGGVFFDVQNRASVYYQLSALFLMILSLISTALWTVPLYVQQKAQYRIEISDGYYSPIPYMLGTSLVANFFVLLGDAVLVTIMWLLFRFPFVPLLVSYFVGSLGFVICDVMTAICSLASKSFAEANASSTLMLILLMFVNGFTTNPASLAAGIGWIAYFSPFFLVFEALTICILESHDFQHDPSATSGNLPLRSKEEVYHTFGIAGRAYGHTGSAIQWLWSVDVLLLLVQMVILKCLVFTLQATVFSPKRYRSEPGSTRRISRPFLLKWIAKLGRE</sequence>
<evidence type="ECO:0000256" key="8">
    <source>
        <dbReference type="SAM" id="Phobius"/>
    </source>
</evidence>
<dbReference type="PROSITE" id="PS00211">
    <property type="entry name" value="ABC_TRANSPORTER_1"/>
    <property type="match status" value="1"/>
</dbReference>
<gene>
    <name evidence="10" type="ORF">cyc_05567</name>
</gene>
<dbReference type="InterPro" id="IPR003439">
    <property type="entry name" value="ABC_transporter-like_ATP-bd"/>
</dbReference>
<dbReference type="InterPro" id="IPR027417">
    <property type="entry name" value="P-loop_NTPase"/>
</dbReference>
<dbReference type="InterPro" id="IPR050352">
    <property type="entry name" value="ABCG_transporters"/>
</dbReference>
<evidence type="ECO:0000256" key="1">
    <source>
        <dbReference type="ARBA" id="ARBA00004141"/>
    </source>
</evidence>
<dbReference type="PANTHER" id="PTHR48041">
    <property type="entry name" value="ABC TRANSPORTER G FAMILY MEMBER 28"/>
    <property type="match status" value="1"/>
</dbReference>
<dbReference type="PANTHER" id="PTHR48041:SF91">
    <property type="entry name" value="ABC TRANSPORTER G FAMILY MEMBER 28"/>
    <property type="match status" value="1"/>
</dbReference>
<dbReference type="InterPro" id="IPR017871">
    <property type="entry name" value="ABC_transporter-like_CS"/>
</dbReference>
<reference evidence="10 11" key="1">
    <citation type="journal article" date="2016" name="BMC Genomics">
        <title>Comparative genomics reveals Cyclospora cayetanensis possesses coccidia-like metabolism and invasion components but unique surface antigens.</title>
        <authorList>
            <person name="Liu S."/>
            <person name="Wang L."/>
            <person name="Zheng H."/>
            <person name="Xu Z."/>
            <person name="Roellig D.M."/>
            <person name="Li N."/>
            <person name="Frace M.A."/>
            <person name="Tang K."/>
            <person name="Arrowood M.J."/>
            <person name="Moss D.M."/>
            <person name="Zhang L."/>
            <person name="Feng Y."/>
            <person name="Xiao L."/>
        </authorList>
    </citation>
    <scope>NUCLEOTIDE SEQUENCE [LARGE SCALE GENOMIC DNA]</scope>
    <source>
        <strain evidence="10 11">CHN_HEN01</strain>
    </source>
</reference>
<dbReference type="Pfam" id="PF01061">
    <property type="entry name" value="ABC2_membrane"/>
    <property type="match status" value="1"/>
</dbReference>
<evidence type="ECO:0000313" key="11">
    <source>
        <dbReference type="Proteomes" id="UP000095192"/>
    </source>
</evidence>
<dbReference type="GO" id="GO:0140359">
    <property type="term" value="F:ABC-type transporter activity"/>
    <property type="evidence" value="ECO:0007669"/>
    <property type="project" value="InterPro"/>
</dbReference>
<feature type="transmembrane region" description="Helical" evidence="8">
    <location>
        <begin position="544"/>
        <end position="571"/>
    </location>
</feature>
<dbReference type="PROSITE" id="PS50893">
    <property type="entry name" value="ABC_TRANSPORTER_2"/>
    <property type="match status" value="1"/>
</dbReference>
<protein>
    <submittedName>
        <fullName evidence="10">ABC transporter</fullName>
    </submittedName>
</protein>
<dbReference type="Gene3D" id="3.40.50.300">
    <property type="entry name" value="P-loop containing nucleotide triphosphate hydrolases"/>
    <property type="match status" value="1"/>
</dbReference>
<feature type="transmembrane region" description="Helical" evidence="8">
    <location>
        <begin position="473"/>
        <end position="499"/>
    </location>
</feature>
<evidence type="ECO:0000256" key="2">
    <source>
        <dbReference type="ARBA" id="ARBA00022448"/>
    </source>
</evidence>
<dbReference type="EMBL" id="JROU02000844">
    <property type="protein sequence ID" value="OEH78133.1"/>
    <property type="molecule type" value="Genomic_DNA"/>
</dbReference>
<evidence type="ECO:0000256" key="7">
    <source>
        <dbReference type="ARBA" id="ARBA00023136"/>
    </source>
</evidence>
<dbReference type="GO" id="GO:0016020">
    <property type="term" value="C:membrane"/>
    <property type="evidence" value="ECO:0007669"/>
    <property type="project" value="UniProtKB-SubCell"/>
</dbReference>
<keyword evidence="2" id="KW-0813">Transport</keyword>
<evidence type="ECO:0000313" key="10">
    <source>
        <dbReference type="EMBL" id="OEH78133.1"/>
    </source>
</evidence>
<evidence type="ECO:0000256" key="5">
    <source>
        <dbReference type="ARBA" id="ARBA00022840"/>
    </source>
</evidence>
<dbReference type="Pfam" id="PF00005">
    <property type="entry name" value="ABC_tran"/>
    <property type="match status" value="1"/>
</dbReference>
<evidence type="ECO:0000256" key="4">
    <source>
        <dbReference type="ARBA" id="ARBA00022741"/>
    </source>
</evidence>
<dbReference type="AlphaFoldDB" id="A0A1D3D3U5"/>
<keyword evidence="7 8" id="KW-0472">Membrane</keyword>
<keyword evidence="5" id="KW-0067">ATP-binding</keyword>
<dbReference type="Pfam" id="PF19055">
    <property type="entry name" value="ABC2_membrane_7"/>
    <property type="match status" value="1"/>
</dbReference>
<dbReference type="VEuPathDB" id="ToxoDB:LOC34621903"/>
<keyword evidence="3 8" id="KW-0812">Transmembrane</keyword>
<dbReference type="SUPFAM" id="SSF52540">
    <property type="entry name" value="P-loop containing nucleoside triphosphate hydrolases"/>
    <property type="match status" value="1"/>
</dbReference>
<comment type="caution">
    <text evidence="10">The sequence shown here is derived from an EMBL/GenBank/DDBJ whole genome shotgun (WGS) entry which is preliminary data.</text>
</comment>
<comment type="subcellular location">
    <subcellularLocation>
        <location evidence="1">Membrane</location>
        <topology evidence="1">Multi-pass membrane protein</topology>
    </subcellularLocation>
</comment>
<dbReference type="Proteomes" id="UP000095192">
    <property type="component" value="Unassembled WGS sequence"/>
</dbReference>
<evidence type="ECO:0000256" key="3">
    <source>
        <dbReference type="ARBA" id="ARBA00022692"/>
    </source>
</evidence>